<organism evidence="8">
    <name type="scientific">hydrothermal vent metagenome</name>
    <dbReference type="NCBI Taxonomy" id="652676"/>
    <lineage>
        <taxon>unclassified sequences</taxon>
        <taxon>metagenomes</taxon>
        <taxon>ecological metagenomes</taxon>
    </lineage>
</organism>
<feature type="transmembrane region" description="Helical" evidence="6">
    <location>
        <begin position="205"/>
        <end position="225"/>
    </location>
</feature>
<feature type="transmembrane region" description="Helical" evidence="6">
    <location>
        <begin position="280"/>
        <end position="301"/>
    </location>
</feature>
<dbReference type="InterPro" id="IPR050545">
    <property type="entry name" value="Mycobact_MmpL"/>
</dbReference>
<feature type="transmembrane region" description="Helical" evidence="6">
    <location>
        <begin position="182"/>
        <end position="200"/>
    </location>
</feature>
<evidence type="ECO:0000259" key="7">
    <source>
        <dbReference type="PROSITE" id="PS50156"/>
    </source>
</evidence>
<dbReference type="Pfam" id="PF03176">
    <property type="entry name" value="MMPL"/>
    <property type="match status" value="2"/>
</dbReference>
<proteinExistence type="predicted"/>
<reference evidence="8" key="1">
    <citation type="submission" date="2018-06" db="EMBL/GenBank/DDBJ databases">
        <authorList>
            <person name="Zhirakovskaya E."/>
        </authorList>
    </citation>
    <scope>NUCLEOTIDE SEQUENCE</scope>
</reference>
<evidence type="ECO:0000256" key="1">
    <source>
        <dbReference type="ARBA" id="ARBA00004651"/>
    </source>
</evidence>
<evidence type="ECO:0000256" key="2">
    <source>
        <dbReference type="ARBA" id="ARBA00022475"/>
    </source>
</evidence>
<dbReference type="AlphaFoldDB" id="A0A3B0RVE4"/>
<accession>A0A3B0RVE4</accession>
<evidence type="ECO:0000256" key="3">
    <source>
        <dbReference type="ARBA" id="ARBA00022692"/>
    </source>
</evidence>
<feature type="transmembrane region" description="Helical" evidence="6">
    <location>
        <begin position="231"/>
        <end position="252"/>
    </location>
</feature>
<keyword evidence="3 6" id="KW-0812">Transmembrane</keyword>
<feature type="domain" description="SSD" evidence="7">
    <location>
        <begin position="533"/>
        <end position="697"/>
    </location>
</feature>
<evidence type="ECO:0000256" key="4">
    <source>
        <dbReference type="ARBA" id="ARBA00022989"/>
    </source>
</evidence>
<feature type="transmembrane region" description="Helical" evidence="6">
    <location>
        <begin position="645"/>
        <end position="672"/>
    </location>
</feature>
<dbReference type="PANTHER" id="PTHR33406:SF11">
    <property type="entry name" value="MEMBRANE PROTEIN SCO6666-RELATED"/>
    <property type="match status" value="1"/>
</dbReference>
<dbReference type="InterPro" id="IPR000731">
    <property type="entry name" value="SSD"/>
</dbReference>
<dbReference type="InterPro" id="IPR004869">
    <property type="entry name" value="MMPL_dom"/>
</dbReference>
<name>A0A3B0RVE4_9ZZZZ</name>
<protein>
    <submittedName>
        <fullName evidence="8">Integral membrane protein</fullName>
    </submittedName>
</protein>
<feature type="transmembrane region" description="Helical" evidence="6">
    <location>
        <begin position="307"/>
        <end position="332"/>
    </location>
</feature>
<dbReference type="SUPFAM" id="SSF82866">
    <property type="entry name" value="Multidrug efflux transporter AcrB transmembrane domain"/>
    <property type="match status" value="2"/>
</dbReference>
<dbReference type="PANTHER" id="PTHR33406">
    <property type="entry name" value="MEMBRANE PROTEIN MJ1562-RELATED"/>
    <property type="match status" value="1"/>
</dbReference>
<dbReference type="PROSITE" id="PS50156">
    <property type="entry name" value="SSD"/>
    <property type="match status" value="1"/>
</dbReference>
<keyword evidence="5 6" id="KW-0472">Membrane</keyword>
<feature type="transmembrane region" description="Helical" evidence="6">
    <location>
        <begin position="532"/>
        <end position="552"/>
    </location>
</feature>
<dbReference type="EMBL" id="UOEK01000078">
    <property type="protein sequence ID" value="VAV95432.1"/>
    <property type="molecule type" value="Genomic_DNA"/>
</dbReference>
<gene>
    <name evidence="8" type="ORF">MNBD_ACTINO02-715</name>
</gene>
<comment type="subcellular location">
    <subcellularLocation>
        <location evidence="1">Cell membrane</location>
        <topology evidence="1">Multi-pass membrane protein</topology>
    </subcellularLocation>
</comment>
<keyword evidence="2" id="KW-1003">Cell membrane</keyword>
<dbReference type="Gene3D" id="1.20.1640.10">
    <property type="entry name" value="Multidrug efflux transporter AcrB transmembrane domain"/>
    <property type="match status" value="2"/>
</dbReference>
<evidence type="ECO:0000256" key="6">
    <source>
        <dbReference type="SAM" id="Phobius"/>
    </source>
</evidence>
<feature type="transmembrane region" description="Helical" evidence="6">
    <location>
        <begin position="684"/>
        <end position="705"/>
    </location>
</feature>
<dbReference type="GO" id="GO:0005886">
    <property type="term" value="C:plasma membrane"/>
    <property type="evidence" value="ECO:0007669"/>
    <property type="project" value="UniProtKB-SubCell"/>
</dbReference>
<keyword evidence="4 6" id="KW-1133">Transmembrane helix</keyword>
<feature type="transmembrane region" description="Helical" evidence="6">
    <location>
        <begin position="365"/>
        <end position="383"/>
    </location>
</feature>
<evidence type="ECO:0000256" key="5">
    <source>
        <dbReference type="ARBA" id="ARBA00023136"/>
    </source>
</evidence>
<evidence type="ECO:0000313" key="8">
    <source>
        <dbReference type="EMBL" id="VAV95432.1"/>
    </source>
</evidence>
<feature type="transmembrane region" description="Helical" evidence="6">
    <location>
        <begin position="598"/>
        <end position="618"/>
    </location>
</feature>
<sequence length="739" mass="77296">MKALGNAVVRWRKLILIGTFLGFLAAGAYGASVADSLSSGGFQDTDSESAIAAQYLDTEFGVSTPAMALVITTASGSVDDPAVAALGVEISRQLAAEEGVTGTASYWELGSPAALKSTDGTRALIFASVEGTQGEVLTRSGELAEEYRGTTDGIEVLVGGTGPLFAEVTDTIESDLATAEAIAFPLTGILLVIIFGSLVAASLPLLMGGLAIVGTLAILQVISGLTEVSIFALNLTTALGLGLAIDYSLFVVSRYREELALGFAPHDAVVRTTQTAGRTVLFSAATVAASLSAMLVFDLAFLRSFGYAGIAVVAMAAFGATIVLPAMLAVLGHRIEKGRVRKVNPVNSESGIWHRIALAVMHRPIRIAGVAILFLIVLGLPFLRVQLGQSDDRILPETANARIVGDILREDFTSFESTPLDAVIIGNRGSEPTVASYAAALSNVENVARVDALSGTYVGGTLVAEPTPANTRFSNGVDTYLSIVTSVDSISPEAETLVAAVRAIETPFDVQVGGAAADFVDTKASLFSSLPWAIFIIATVTFVLLFLMFGSVVVPLKAVVLNILSLSATFGALVWIFQDGNLAGFIGFTSTGSIDLTMPILIFVIAFGLSMDYEVFLLSRIKEEYDKTGDNEASVALGLEKTGRIVTAAAVLIAVVFIAFATSGVMTIQMFGIGMTLAVLVDAFIVRATLVPAFMTLAGSLNWWAPKWMLRLHSRIGISESVELDPMPASASDGVFSEA</sequence>
<feature type="transmembrane region" description="Helical" evidence="6">
    <location>
        <begin position="559"/>
        <end position="578"/>
    </location>
</feature>